<dbReference type="GO" id="GO:0016874">
    <property type="term" value="F:ligase activity"/>
    <property type="evidence" value="ECO:0007669"/>
    <property type="project" value="UniProtKB-KW"/>
</dbReference>
<dbReference type="InterPro" id="IPR001412">
    <property type="entry name" value="aa-tRNA-synth_I_CS"/>
</dbReference>
<proteinExistence type="inferred from homology"/>
<dbReference type="InterPro" id="IPR000924">
    <property type="entry name" value="Glu/Gln-tRNA-synth"/>
</dbReference>
<evidence type="ECO:0000256" key="5">
    <source>
        <dbReference type="ARBA" id="ARBA00022840"/>
    </source>
</evidence>
<keyword evidence="11" id="KW-1185">Reference proteome</keyword>
<evidence type="ECO:0000256" key="8">
    <source>
        <dbReference type="SAM" id="MobiDB-lite"/>
    </source>
</evidence>
<dbReference type="EC" id="6.1.1.-" evidence="10"/>
<keyword evidence="6 7" id="KW-0030">Aminoacyl-tRNA synthetase</keyword>
<dbReference type="InterPro" id="IPR014729">
    <property type="entry name" value="Rossmann-like_a/b/a_fold"/>
</dbReference>
<feature type="compositionally biased region" description="Basic and acidic residues" evidence="8">
    <location>
        <begin position="268"/>
        <end position="281"/>
    </location>
</feature>
<accession>A0ABU4RRU4</accession>
<evidence type="ECO:0000259" key="9">
    <source>
        <dbReference type="Pfam" id="PF00749"/>
    </source>
</evidence>
<keyword evidence="2" id="KW-0479">Metal-binding</keyword>
<evidence type="ECO:0000256" key="1">
    <source>
        <dbReference type="ARBA" id="ARBA00022598"/>
    </source>
</evidence>
<evidence type="ECO:0000256" key="2">
    <source>
        <dbReference type="ARBA" id="ARBA00022723"/>
    </source>
</evidence>
<evidence type="ECO:0000256" key="3">
    <source>
        <dbReference type="ARBA" id="ARBA00022741"/>
    </source>
</evidence>
<evidence type="ECO:0000313" key="11">
    <source>
        <dbReference type="Proteomes" id="UP001274321"/>
    </source>
</evidence>
<dbReference type="Gene3D" id="3.40.50.620">
    <property type="entry name" value="HUPs"/>
    <property type="match status" value="1"/>
</dbReference>
<dbReference type="SUPFAM" id="SSF52374">
    <property type="entry name" value="Nucleotidylyl transferase"/>
    <property type="match status" value="1"/>
</dbReference>
<dbReference type="Proteomes" id="UP001274321">
    <property type="component" value="Unassembled WGS sequence"/>
</dbReference>
<protein>
    <submittedName>
        <fullName evidence="10">tRNA glutamyl-Q(34) synthetase GluQRS</fullName>
        <ecNumber evidence="10">6.1.1.-</ecNumber>
    </submittedName>
</protein>
<gene>
    <name evidence="10" type="primary">gluQRS</name>
    <name evidence="10" type="ORF">SCD90_16035</name>
</gene>
<dbReference type="PROSITE" id="PS00178">
    <property type="entry name" value="AA_TRNA_LIGASE_I"/>
    <property type="match status" value="1"/>
</dbReference>
<dbReference type="PANTHER" id="PTHR43311:SF1">
    <property type="entry name" value="GLUTAMYL-Q TRNA(ASP) SYNTHETASE"/>
    <property type="match status" value="1"/>
</dbReference>
<keyword evidence="4" id="KW-0862">Zinc</keyword>
<dbReference type="NCBIfam" id="NF004315">
    <property type="entry name" value="PRK05710.1-4"/>
    <property type="match status" value="1"/>
</dbReference>
<keyword evidence="1 7" id="KW-0436">Ligase</keyword>
<comment type="similarity">
    <text evidence="7">Belongs to the class-I aminoacyl-tRNA synthetase family.</text>
</comment>
<dbReference type="RefSeq" id="WP_319845717.1">
    <property type="nucleotide sequence ID" value="NZ_JAXAFJ010000013.1"/>
</dbReference>
<evidence type="ECO:0000256" key="6">
    <source>
        <dbReference type="ARBA" id="ARBA00023146"/>
    </source>
</evidence>
<dbReference type="InterPro" id="IPR020058">
    <property type="entry name" value="Glu/Gln-tRNA-synth_Ib_cat-dom"/>
</dbReference>
<dbReference type="PANTHER" id="PTHR43311">
    <property type="entry name" value="GLUTAMATE--TRNA LIGASE"/>
    <property type="match status" value="1"/>
</dbReference>
<dbReference type="Pfam" id="PF00749">
    <property type="entry name" value="tRNA-synt_1c"/>
    <property type="match status" value="1"/>
</dbReference>
<feature type="region of interest" description="Disordered" evidence="8">
    <location>
        <begin position="265"/>
        <end position="298"/>
    </location>
</feature>
<keyword evidence="7" id="KW-0648">Protein biosynthesis</keyword>
<dbReference type="InterPro" id="IPR049940">
    <property type="entry name" value="GluQ/Sye"/>
</dbReference>
<keyword evidence="3 7" id="KW-0547">Nucleotide-binding</keyword>
<organism evidence="10 11">
    <name type="scientific">Terrihabitans rhizophilus</name>
    <dbReference type="NCBI Taxonomy" id="3092662"/>
    <lineage>
        <taxon>Bacteria</taxon>
        <taxon>Pseudomonadati</taxon>
        <taxon>Pseudomonadota</taxon>
        <taxon>Alphaproteobacteria</taxon>
        <taxon>Hyphomicrobiales</taxon>
        <taxon>Terrihabitans</taxon>
    </lineage>
</organism>
<evidence type="ECO:0000313" key="10">
    <source>
        <dbReference type="EMBL" id="MDX6807576.1"/>
    </source>
</evidence>
<sequence length="298" mass="32487">MNLPVFRFAPSPNGLLHLGHAYSALLNRDMTEAAGGRLLLRIEDIDPGRCTPDLEQAILEDLHWLGVRWEGAVRRQSQHLPDYARLLARLQAGQLVYPCFCSRGDVRAAVAAGGPDWPRDPDGAPVYPGTCRNLPPARVSEQLASGQPHVWRLDMKVAVAGLGGTLRWSDAGEDGAIRDISADPAAWGDPVLARRDVPTSYHLSVVHDDALQGITHVVRGRDLYFATSLHRLLQELLGLPAPVYRHHRLILGEDGRKLAKSAGSASLRDLRETGHSPEDIRMLVGLSPPRGSTAMPPP</sequence>
<keyword evidence="5 7" id="KW-0067">ATP-binding</keyword>
<reference evidence="10 11" key="1">
    <citation type="submission" date="2023-11" db="EMBL/GenBank/DDBJ databases">
        <authorList>
            <person name="Bao R."/>
        </authorList>
    </citation>
    <scope>NUCLEOTIDE SEQUENCE [LARGE SCALE GENOMIC DNA]</scope>
    <source>
        <strain evidence="10 11">PJ23</strain>
    </source>
</reference>
<dbReference type="EMBL" id="JAXAFJ010000013">
    <property type="protein sequence ID" value="MDX6807576.1"/>
    <property type="molecule type" value="Genomic_DNA"/>
</dbReference>
<evidence type="ECO:0000256" key="4">
    <source>
        <dbReference type="ARBA" id="ARBA00022833"/>
    </source>
</evidence>
<evidence type="ECO:0000256" key="7">
    <source>
        <dbReference type="RuleBase" id="RU363037"/>
    </source>
</evidence>
<name>A0ABU4RRU4_9HYPH</name>
<feature type="domain" description="Glutamyl/glutaminyl-tRNA synthetase class Ib catalytic" evidence="9">
    <location>
        <begin position="7"/>
        <end position="281"/>
    </location>
</feature>
<dbReference type="PRINTS" id="PR00987">
    <property type="entry name" value="TRNASYNTHGLU"/>
</dbReference>
<comment type="caution">
    <text evidence="10">The sequence shown here is derived from an EMBL/GenBank/DDBJ whole genome shotgun (WGS) entry which is preliminary data.</text>
</comment>